<dbReference type="GO" id="GO:0060070">
    <property type="term" value="P:canonical Wnt signaling pathway"/>
    <property type="evidence" value="ECO:0007669"/>
    <property type="project" value="TreeGrafter"/>
</dbReference>
<dbReference type="InterPro" id="IPR050778">
    <property type="entry name" value="Cueball_EGF_LRP_Nidogen"/>
</dbReference>
<keyword evidence="4" id="KW-1185">Reference proteome</keyword>
<evidence type="ECO:0000313" key="4">
    <source>
        <dbReference type="Proteomes" id="UP000507470"/>
    </source>
</evidence>
<feature type="domain" description="Phospholipase A2-like central" evidence="2">
    <location>
        <begin position="272"/>
        <end position="377"/>
    </location>
</feature>
<dbReference type="PANTHER" id="PTHR46513:SF13">
    <property type="entry name" value="EGF-LIKE DOMAIN-CONTAINING PROTEIN"/>
    <property type="match status" value="1"/>
</dbReference>
<dbReference type="SMART" id="SM00085">
    <property type="entry name" value="PA2c"/>
    <property type="match status" value="1"/>
</dbReference>
<dbReference type="InterPro" id="IPR011042">
    <property type="entry name" value="6-blade_b-propeller_TolB-like"/>
</dbReference>
<gene>
    <name evidence="3" type="ORF">MCOR_30410</name>
</gene>
<reference evidence="3 4" key="1">
    <citation type="submission" date="2020-06" db="EMBL/GenBank/DDBJ databases">
        <authorList>
            <person name="Li R."/>
            <person name="Bekaert M."/>
        </authorList>
    </citation>
    <scope>NUCLEOTIDE SEQUENCE [LARGE SCALE GENOMIC DNA]</scope>
    <source>
        <strain evidence="4">wild</strain>
    </source>
</reference>
<evidence type="ECO:0000259" key="2">
    <source>
        <dbReference type="SMART" id="SM00085"/>
    </source>
</evidence>
<evidence type="ECO:0000256" key="1">
    <source>
        <dbReference type="RuleBase" id="RU003654"/>
    </source>
</evidence>
<dbReference type="PANTHER" id="PTHR46513">
    <property type="entry name" value="VITELLOGENIN RECEPTOR-LIKE PROTEIN-RELATED-RELATED"/>
    <property type="match status" value="1"/>
</dbReference>
<dbReference type="Pfam" id="PF00068">
    <property type="entry name" value="Phospholip_A2_1"/>
    <property type="match status" value="1"/>
</dbReference>
<dbReference type="InterPro" id="IPR036444">
    <property type="entry name" value="PLipase_A2_dom_sf"/>
</dbReference>
<dbReference type="GO" id="GO:0004623">
    <property type="term" value="F:phospholipase A2 activity"/>
    <property type="evidence" value="ECO:0007669"/>
    <property type="project" value="InterPro"/>
</dbReference>
<proteinExistence type="inferred from homology"/>
<dbReference type="Proteomes" id="UP000507470">
    <property type="component" value="Unassembled WGS sequence"/>
</dbReference>
<dbReference type="Gene3D" id="2.120.10.30">
    <property type="entry name" value="TolB, C-terminal domain"/>
    <property type="match status" value="1"/>
</dbReference>
<accession>A0A6J8CKF9</accession>
<organism evidence="3 4">
    <name type="scientific">Mytilus coruscus</name>
    <name type="common">Sea mussel</name>
    <dbReference type="NCBI Taxonomy" id="42192"/>
    <lineage>
        <taxon>Eukaryota</taxon>
        <taxon>Metazoa</taxon>
        <taxon>Spiralia</taxon>
        <taxon>Lophotrochozoa</taxon>
        <taxon>Mollusca</taxon>
        <taxon>Bivalvia</taxon>
        <taxon>Autobranchia</taxon>
        <taxon>Pteriomorphia</taxon>
        <taxon>Mytilida</taxon>
        <taxon>Mytiloidea</taxon>
        <taxon>Mytilidae</taxon>
        <taxon>Mytilinae</taxon>
        <taxon>Mytilus</taxon>
    </lineage>
</organism>
<dbReference type="GO" id="GO:0005886">
    <property type="term" value="C:plasma membrane"/>
    <property type="evidence" value="ECO:0007669"/>
    <property type="project" value="TreeGrafter"/>
</dbReference>
<dbReference type="GO" id="GO:0006644">
    <property type="term" value="P:phospholipid metabolic process"/>
    <property type="evidence" value="ECO:0007669"/>
    <property type="project" value="InterPro"/>
</dbReference>
<evidence type="ECO:0000313" key="3">
    <source>
        <dbReference type="EMBL" id="CAC5395779.1"/>
    </source>
</evidence>
<dbReference type="InterPro" id="IPR016090">
    <property type="entry name" value="PLA2-like_dom"/>
</dbReference>
<dbReference type="GO" id="GO:0042813">
    <property type="term" value="F:Wnt receptor activity"/>
    <property type="evidence" value="ECO:0007669"/>
    <property type="project" value="TreeGrafter"/>
</dbReference>
<sequence>MYIVGIEKQKLVFSSSNCLKEIDLDTGVVQTLTTQNENVFSLAYDNKERYMYVPRHTTGDIVRFSYPTNNTVMLETIVSTIAPFGIAFDSVNSHLYWTEIIPGRIMRCNQDGSNVTVLLYETFPAALTLDIQNRWIYYGQHTSSSEIFRTNFDGIDKRIIIKNLPTYVFGIGVDVDVQRLYWMEYHTGDLQSAWFNGSDVKTIISTNATYLNWDIDIDHADGDFIFYTSYNQIMKIDKSLGTRPIVVHTDTEQIYGLLFYKPEGCADRTKRSFLNMFRQISHLFDMGYTFGNYLRDYGCWCGIGGNGTPQDSIDRCYDQNSRDGCSGIHLDDYSYEWTSFPIRCTNSPGSCDYKNCNCDMEFLEYLRSANFPYFSYNH</sequence>
<dbReference type="OrthoDB" id="5985583at2759"/>
<dbReference type="GO" id="GO:0017147">
    <property type="term" value="F:Wnt-protein binding"/>
    <property type="evidence" value="ECO:0007669"/>
    <property type="project" value="TreeGrafter"/>
</dbReference>
<dbReference type="EMBL" id="CACVKT020005566">
    <property type="protein sequence ID" value="CAC5395779.1"/>
    <property type="molecule type" value="Genomic_DNA"/>
</dbReference>
<protein>
    <submittedName>
        <fullName evidence="3">LRP4</fullName>
    </submittedName>
</protein>
<dbReference type="SUPFAM" id="SSF48619">
    <property type="entry name" value="Phospholipase A2, PLA2"/>
    <property type="match status" value="1"/>
</dbReference>
<comment type="similarity">
    <text evidence="1">Belongs to the phospholipase A2 family.</text>
</comment>
<dbReference type="SUPFAM" id="SSF63825">
    <property type="entry name" value="YWTD domain"/>
    <property type="match status" value="1"/>
</dbReference>
<dbReference type="AlphaFoldDB" id="A0A6J8CKF9"/>
<name>A0A6J8CKF9_MYTCO</name>
<dbReference type="InterPro" id="IPR000033">
    <property type="entry name" value="LDLR_classB_rpt"/>
</dbReference>
<dbReference type="Gene3D" id="1.20.90.10">
    <property type="entry name" value="Phospholipase A2 domain"/>
    <property type="match status" value="1"/>
</dbReference>
<dbReference type="SMART" id="SM00135">
    <property type="entry name" value="LY"/>
    <property type="match status" value="4"/>
</dbReference>
<dbReference type="GO" id="GO:0050482">
    <property type="term" value="P:arachidonate secretion"/>
    <property type="evidence" value="ECO:0007669"/>
    <property type="project" value="InterPro"/>
</dbReference>